<reference evidence="2" key="2">
    <citation type="submission" date="2020-11" db="EMBL/GenBank/DDBJ databases">
        <authorList>
            <person name="McCartney M.A."/>
            <person name="Auch B."/>
            <person name="Kono T."/>
            <person name="Mallez S."/>
            <person name="Becker A."/>
            <person name="Gohl D.M."/>
            <person name="Silverstein K.A.T."/>
            <person name="Koren S."/>
            <person name="Bechman K.B."/>
            <person name="Herman A."/>
            <person name="Abrahante J.E."/>
            <person name="Garbe J."/>
        </authorList>
    </citation>
    <scope>NUCLEOTIDE SEQUENCE</scope>
    <source>
        <strain evidence="2">Duluth1</strain>
        <tissue evidence="2">Whole animal</tissue>
    </source>
</reference>
<name>A0A9D4BP43_DREPO</name>
<dbReference type="Proteomes" id="UP000828390">
    <property type="component" value="Unassembled WGS sequence"/>
</dbReference>
<gene>
    <name evidence="2" type="ORF">DPMN_078373</name>
</gene>
<accession>A0A9D4BP43</accession>
<evidence type="ECO:0000313" key="2">
    <source>
        <dbReference type="EMBL" id="KAH3703339.1"/>
    </source>
</evidence>
<dbReference type="InterPro" id="IPR035234">
    <property type="entry name" value="IgGFc-bd_N"/>
</dbReference>
<dbReference type="PANTHER" id="PTHR46534">
    <property type="entry name" value="IGGFC_BINDING DOMAIN-CONTAINING PROTEIN"/>
    <property type="match status" value="1"/>
</dbReference>
<dbReference type="AlphaFoldDB" id="A0A9D4BP43"/>
<evidence type="ECO:0000313" key="3">
    <source>
        <dbReference type="Proteomes" id="UP000828390"/>
    </source>
</evidence>
<sequence>MVIAAFANTEINISYSNGKSISKTLNWLDVYQEMSSENDLTGTIVRSSKPVSVVSGTSCTHVLRINTYGCDMVGEQMIPTKAFEKHFIIPPILSNQFMVRIFSSQSNNTVCVKDSLFEKCTTIGAHQWLESVPYSSTLVVTSQEPISVIQYKESEGYMTIIPGIRQFMNSYSFVAPEASQDHNNYISVTILSSASQTLRLDGKPPRQLVGTSNVQPPFNNYTVVTFNITAGYHVMISTETHITFGLIVFGIGKLAAYGYPAGIKFGKSI</sequence>
<feature type="domain" description="IgGFc-binding protein N-terminal" evidence="1">
    <location>
        <begin position="11"/>
        <end position="250"/>
    </location>
</feature>
<proteinExistence type="predicted"/>
<keyword evidence="3" id="KW-1185">Reference proteome</keyword>
<dbReference type="PANTHER" id="PTHR46534:SF1">
    <property type="entry name" value="IGGFC-BINDING PROTEIN N-TERMINAL DOMAIN-CONTAINING PROTEIN"/>
    <property type="match status" value="1"/>
</dbReference>
<organism evidence="2 3">
    <name type="scientific">Dreissena polymorpha</name>
    <name type="common">Zebra mussel</name>
    <name type="synonym">Mytilus polymorpha</name>
    <dbReference type="NCBI Taxonomy" id="45954"/>
    <lineage>
        <taxon>Eukaryota</taxon>
        <taxon>Metazoa</taxon>
        <taxon>Spiralia</taxon>
        <taxon>Lophotrochozoa</taxon>
        <taxon>Mollusca</taxon>
        <taxon>Bivalvia</taxon>
        <taxon>Autobranchia</taxon>
        <taxon>Heteroconchia</taxon>
        <taxon>Euheterodonta</taxon>
        <taxon>Imparidentia</taxon>
        <taxon>Neoheterodontei</taxon>
        <taxon>Myida</taxon>
        <taxon>Dreissenoidea</taxon>
        <taxon>Dreissenidae</taxon>
        <taxon>Dreissena</taxon>
    </lineage>
</organism>
<dbReference type="EMBL" id="JAIWYP010000015">
    <property type="protein sequence ID" value="KAH3703339.1"/>
    <property type="molecule type" value="Genomic_DNA"/>
</dbReference>
<evidence type="ECO:0000259" key="1">
    <source>
        <dbReference type="Pfam" id="PF17517"/>
    </source>
</evidence>
<protein>
    <recommendedName>
        <fullName evidence="1">IgGFc-binding protein N-terminal domain-containing protein</fullName>
    </recommendedName>
</protein>
<reference evidence="2" key="1">
    <citation type="journal article" date="2019" name="bioRxiv">
        <title>The Genome of the Zebra Mussel, Dreissena polymorpha: A Resource for Invasive Species Research.</title>
        <authorList>
            <person name="McCartney M.A."/>
            <person name="Auch B."/>
            <person name="Kono T."/>
            <person name="Mallez S."/>
            <person name="Zhang Y."/>
            <person name="Obille A."/>
            <person name="Becker A."/>
            <person name="Abrahante J.E."/>
            <person name="Garbe J."/>
            <person name="Badalamenti J.P."/>
            <person name="Herman A."/>
            <person name="Mangelson H."/>
            <person name="Liachko I."/>
            <person name="Sullivan S."/>
            <person name="Sone E.D."/>
            <person name="Koren S."/>
            <person name="Silverstein K.A.T."/>
            <person name="Beckman K.B."/>
            <person name="Gohl D.M."/>
        </authorList>
    </citation>
    <scope>NUCLEOTIDE SEQUENCE</scope>
    <source>
        <strain evidence="2">Duluth1</strain>
        <tissue evidence="2">Whole animal</tissue>
    </source>
</reference>
<comment type="caution">
    <text evidence="2">The sequence shown here is derived from an EMBL/GenBank/DDBJ whole genome shotgun (WGS) entry which is preliminary data.</text>
</comment>
<dbReference type="Pfam" id="PF17517">
    <property type="entry name" value="IgGFc_binding"/>
    <property type="match status" value="1"/>
</dbReference>